<dbReference type="GO" id="GO:0044550">
    <property type="term" value="P:secondary metabolite biosynthetic process"/>
    <property type="evidence" value="ECO:0007669"/>
    <property type="project" value="TreeGrafter"/>
</dbReference>
<name>A0A537LFH9_9BACT</name>
<sequence length="343" mass="36890">MGERLTAAIAAIATHLPVGELTNEDLARELSDWTPEKIFDKTGIRSRRVSAEGECASDLGVAAAQRLFESGVCAPSAVDFLIFCTQTPDYFLPATACTMQTRLGLRTSCGAVDINQGCSGFVYGLALAKSLVEAGTASCVLLVTADTYTKFLHPRDRSVRAIFGDGAAATLVVRSHANEELIGPFVLGTDGRGACQLIVPVGGLRRQPSPETAVAREAEGGNWRSEQNLFMNGPEIFNFTLSTVPLAVEQLLSKSNGGPHGVDYFVFHQANRFMLERLRNKLKIAPEKFCIDLEDCGNTVSSTIPLALERARRGGRITSGHRVMLVGFGVGYSWAAGMIRVSF</sequence>
<evidence type="ECO:0000313" key="5">
    <source>
        <dbReference type="EMBL" id="TMJ06745.1"/>
    </source>
</evidence>
<accession>A0A537LFH9</accession>
<feature type="domain" description="Beta-ketoacyl-[acyl-carrier-protein] synthase III N-terminal" evidence="4">
    <location>
        <begin position="113"/>
        <end position="191"/>
    </location>
</feature>
<dbReference type="EMBL" id="VBAL01000009">
    <property type="protein sequence ID" value="TMJ06745.1"/>
    <property type="molecule type" value="Genomic_DNA"/>
</dbReference>
<dbReference type="NCBIfam" id="NF006829">
    <property type="entry name" value="PRK09352.1"/>
    <property type="match status" value="1"/>
</dbReference>
<evidence type="ECO:0000256" key="2">
    <source>
        <dbReference type="ARBA" id="ARBA00023315"/>
    </source>
</evidence>
<evidence type="ECO:0000259" key="3">
    <source>
        <dbReference type="Pfam" id="PF08541"/>
    </source>
</evidence>
<reference evidence="5 6" key="1">
    <citation type="journal article" date="2019" name="Nat. Microbiol.">
        <title>Mediterranean grassland soil C-N compound turnover is dependent on rainfall and depth, and is mediated by genomically divergent microorganisms.</title>
        <authorList>
            <person name="Diamond S."/>
            <person name="Andeer P.F."/>
            <person name="Li Z."/>
            <person name="Crits-Christoph A."/>
            <person name="Burstein D."/>
            <person name="Anantharaman K."/>
            <person name="Lane K.R."/>
            <person name="Thomas B.C."/>
            <person name="Pan C."/>
            <person name="Northen T.R."/>
            <person name="Banfield J.F."/>
        </authorList>
    </citation>
    <scope>NUCLEOTIDE SEQUENCE [LARGE SCALE GENOMIC DNA]</scope>
    <source>
        <strain evidence="5">NP_4</strain>
    </source>
</reference>
<dbReference type="CDD" id="cd00830">
    <property type="entry name" value="KAS_III"/>
    <property type="match status" value="1"/>
</dbReference>
<dbReference type="InterPro" id="IPR013751">
    <property type="entry name" value="ACP_syn_III_N"/>
</dbReference>
<gene>
    <name evidence="5" type="ORF">E6H01_00655</name>
</gene>
<dbReference type="GO" id="GO:0004315">
    <property type="term" value="F:3-oxoacyl-[acyl-carrier-protein] synthase activity"/>
    <property type="evidence" value="ECO:0007669"/>
    <property type="project" value="InterPro"/>
</dbReference>
<dbReference type="Pfam" id="PF08545">
    <property type="entry name" value="ACP_syn_III"/>
    <property type="match status" value="1"/>
</dbReference>
<organism evidence="5 6">
    <name type="scientific">Candidatus Segetimicrobium genomatis</name>
    <dbReference type="NCBI Taxonomy" id="2569760"/>
    <lineage>
        <taxon>Bacteria</taxon>
        <taxon>Bacillati</taxon>
        <taxon>Candidatus Sysuimicrobiota</taxon>
        <taxon>Candidatus Sysuimicrobiia</taxon>
        <taxon>Candidatus Sysuimicrobiales</taxon>
        <taxon>Candidatus Segetimicrobiaceae</taxon>
        <taxon>Candidatus Segetimicrobium</taxon>
    </lineage>
</organism>
<dbReference type="Proteomes" id="UP000319353">
    <property type="component" value="Unassembled WGS sequence"/>
</dbReference>
<proteinExistence type="predicted"/>
<dbReference type="SUPFAM" id="SSF53901">
    <property type="entry name" value="Thiolase-like"/>
    <property type="match status" value="1"/>
</dbReference>
<dbReference type="Pfam" id="PF08541">
    <property type="entry name" value="ACP_syn_III_C"/>
    <property type="match status" value="1"/>
</dbReference>
<evidence type="ECO:0000313" key="6">
    <source>
        <dbReference type="Proteomes" id="UP000319353"/>
    </source>
</evidence>
<protein>
    <submittedName>
        <fullName evidence="5">Ketoacyl-ACP synthase III</fullName>
    </submittedName>
</protein>
<dbReference type="PANTHER" id="PTHR34069:SF2">
    <property type="entry name" value="BETA-KETOACYL-[ACYL-CARRIER-PROTEIN] SYNTHASE III"/>
    <property type="match status" value="1"/>
</dbReference>
<feature type="domain" description="Beta-ketoacyl-[acyl-carrier-protein] synthase III C-terminal" evidence="3">
    <location>
        <begin position="252"/>
        <end position="340"/>
    </location>
</feature>
<dbReference type="AlphaFoldDB" id="A0A537LFH9"/>
<dbReference type="Gene3D" id="3.40.47.10">
    <property type="match status" value="1"/>
</dbReference>
<comment type="caution">
    <text evidence="5">The sequence shown here is derived from an EMBL/GenBank/DDBJ whole genome shotgun (WGS) entry which is preliminary data.</text>
</comment>
<dbReference type="InterPro" id="IPR013747">
    <property type="entry name" value="ACP_syn_III_C"/>
</dbReference>
<dbReference type="GO" id="GO:0006633">
    <property type="term" value="P:fatty acid biosynthetic process"/>
    <property type="evidence" value="ECO:0007669"/>
    <property type="project" value="InterPro"/>
</dbReference>
<dbReference type="PANTHER" id="PTHR34069">
    <property type="entry name" value="3-OXOACYL-[ACYL-CARRIER-PROTEIN] SYNTHASE 3"/>
    <property type="match status" value="1"/>
</dbReference>
<keyword evidence="1" id="KW-0808">Transferase</keyword>
<keyword evidence="2" id="KW-0012">Acyltransferase</keyword>
<dbReference type="InterPro" id="IPR016039">
    <property type="entry name" value="Thiolase-like"/>
</dbReference>
<evidence type="ECO:0000256" key="1">
    <source>
        <dbReference type="ARBA" id="ARBA00022679"/>
    </source>
</evidence>
<evidence type="ECO:0000259" key="4">
    <source>
        <dbReference type="Pfam" id="PF08545"/>
    </source>
</evidence>